<dbReference type="Pfam" id="PF01381">
    <property type="entry name" value="HTH_3"/>
    <property type="match status" value="1"/>
</dbReference>
<dbReference type="Gene3D" id="1.10.260.40">
    <property type="entry name" value="lambda repressor-like DNA-binding domains"/>
    <property type="match status" value="1"/>
</dbReference>
<dbReference type="PROSITE" id="PS50943">
    <property type="entry name" value="HTH_CROC1"/>
    <property type="match status" value="1"/>
</dbReference>
<evidence type="ECO:0000259" key="1">
    <source>
        <dbReference type="PROSITE" id="PS50943"/>
    </source>
</evidence>
<dbReference type="CDD" id="cd00093">
    <property type="entry name" value="HTH_XRE"/>
    <property type="match status" value="1"/>
</dbReference>
<dbReference type="EMBL" id="CP043641">
    <property type="protein sequence ID" value="QNE34653.1"/>
    <property type="molecule type" value="Genomic_DNA"/>
</dbReference>
<organism evidence="2 3">
    <name type="scientific">Leifsonia shinshuensis</name>
    <dbReference type="NCBI Taxonomy" id="150026"/>
    <lineage>
        <taxon>Bacteria</taxon>
        <taxon>Bacillati</taxon>
        <taxon>Actinomycetota</taxon>
        <taxon>Actinomycetes</taxon>
        <taxon>Micrococcales</taxon>
        <taxon>Microbacteriaceae</taxon>
        <taxon>Leifsonia</taxon>
    </lineage>
</organism>
<name>A0A7G6Y838_9MICO</name>
<dbReference type="SMART" id="SM00530">
    <property type="entry name" value="HTH_XRE"/>
    <property type="match status" value="1"/>
</dbReference>
<dbReference type="KEGG" id="lse:F1C12_05645"/>
<dbReference type="InterPro" id="IPR010982">
    <property type="entry name" value="Lambda_DNA-bd_dom_sf"/>
</dbReference>
<evidence type="ECO:0000313" key="2">
    <source>
        <dbReference type="EMBL" id="QNE34653.1"/>
    </source>
</evidence>
<gene>
    <name evidence="2" type="ORF">F1C12_05645</name>
</gene>
<dbReference type="Proteomes" id="UP000515511">
    <property type="component" value="Chromosome"/>
</dbReference>
<dbReference type="AlphaFoldDB" id="A0A7G6Y838"/>
<proteinExistence type="predicted"/>
<sequence length="99" mass="10957">MQHPMSPAAVHFGAKVRSARVDLGLSQESIAELAQMHVTNYGKIERGIANPSLVTMLRIASVLGTDVALLTDGLSRDDLPPEFEVLTADEFLRERDRRR</sequence>
<dbReference type="InterPro" id="IPR001387">
    <property type="entry name" value="Cro/C1-type_HTH"/>
</dbReference>
<dbReference type="GO" id="GO:0003677">
    <property type="term" value="F:DNA binding"/>
    <property type="evidence" value="ECO:0007669"/>
    <property type="project" value="InterPro"/>
</dbReference>
<protein>
    <submittedName>
        <fullName evidence="2">Helix-turn-helix transcriptional regulator</fullName>
    </submittedName>
</protein>
<dbReference type="SUPFAM" id="SSF47413">
    <property type="entry name" value="lambda repressor-like DNA-binding domains"/>
    <property type="match status" value="1"/>
</dbReference>
<feature type="domain" description="HTH cro/C1-type" evidence="1">
    <location>
        <begin position="16"/>
        <end position="70"/>
    </location>
</feature>
<reference evidence="3" key="1">
    <citation type="submission" date="2019-09" db="EMBL/GenBank/DDBJ databases">
        <title>Antimicrobial potential of Antarctic Bacteria.</title>
        <authorList>
            <person name="Benaud N."/>
            <person name="Edwards R.J."/>
            <person name="Ferrari B.C."/>
        </authorList>
    </citation>
    <scope>NUCLEOTIDE SEQUENCE [LARGE SCALE GENOMIC DNA]</scope>
    <source>
        <strain evidence="3">INR9</strain>
    </source>
</reference>
<evidence type="ECO:0000313" key="3">
    <source>
        <dbReference type="Proteomes" id="UP000515511"/>
    </source>
</evidence>
<accession>A0A7G6Y838</accession>